<reference evidence="2" key="1">
    <citation type="journal article" date="2021" name="BMC Genomics">
        <title>Chromosome-level genome assembly and manually-curated proteome of model necrotroph Parastagonospora nodorum Sn15 reveals a genome-wide trove of candidate effector homologs, and redundancy of virulence-related functions within an accessory chromosome.</title>
        <authorList>
            <person name="Bertazzoni S."/>
            <person name="Jones D.A.B."/>
            <person name="Phan H.T."/>
            <person name="Tan K.-C."/>
            <person name="Hane J.K."/>
        </authorList>
    </citation>
    <scope>NUCLEOTIDE SEQUENCE [LARGE SCALE GENOMIC DNA]</scope>
    <source>
        <strain evidence="2">SN15 / ATCC MYA-4574 / FGSC 10173)</strain>
    </source>
</reference>
<dbReference type="AlphaFoldDB" id="A0A7U2I0R5"/>
<keyword evidence="2" id="KW-1185">Reference proteome</keyword>
<gene>
    <name evidence="1" type="ORF">JI435_410840</name>
</gene>
<dbReference type="Proteomes" id="UP000663193">
    <property type="component" value="Chromosome 7"/>
</dbReference>
<name>A0A7U2I0R5_PHANO</name>
<dbReference type="VEuPathDB" id="FungiDB:JI435_410840"/>
<evidence type="ECO:0000313" key="2">
    <source>
        <dbReference type="Proteomes" id="UP000663193"/>
    </source>
</evidence>
<dbReference type="EMBL" id="CP069029">
    <property type="protein sequence ID" value="QRC97663.1"/>
    <property type="molecule type" value="Genomic_DNA"/>
</dbReference>
<sequence length="82" mass="9199">MALVQLRLRYHHVQELSGKILELRHCGRRLSADGELFAVVDTSFMGGKRYFGERRAPPSGDIPNASVHRPRLFVIGLPNLSS</sequence>
<evidence type="ECO:0000313" key="1">
    <source>
        <dbReference type="EMBL" id="QRC97663.1"/>
    </source>
</evidence>
<protein>
    <submittedName>
        <fullName evidence="1">Uncharacterized protein</fullName>
    </submittedName>
</protein>
<proteinExistence type="predicted"/>
<organism evidence="1 2">
    <name type="scientific">Phaeosphaeria nodorum (strain SN15 / ATCC MYA-4574 / FGSC 10173)</name>
    <name type="common">Glume blotch fungus</name>
    <name type="synonym">Parastagonospora nodorum</name>
    <dbReference type="NCBI Taxonomy" id="321614"/>
    <lineage>
        <taxon>Eukaryota</taxon>
        <taxon>Fungi</taxon>
        <taxon>Dikarya</taxon>
        <taxon>Ascomycota</taxon>
        <taxon>Pezizomycotina</taxon>
        <taxon>Dothideomycetes</taxon>
        <taxon>Pleosporomycetidae</taxon>
        <taxon>Pleosporales</taxon>
        <taxon>Pleosporineae</taxon>
        <taxon>Phaeosphaeriaceae</taxon>
        <taxon>Parastagonospora</taxon>
    </lineage>
</organism>
<accession>A0A7U2I0R5</accession>